<evidence type="ECO:0000313" key="2">
    <source>
        <dbReference type="Proteomes" id="UP001214441"/>
    </source>
</evidence>
<dbReference type="PANTHER" id="PTHR13812:SF19">
    <property type="entry name" value="KETIMINE REDUCTASE MU-CRYSTALLIN"/>
    <property type="match status" value="1"/>
</dbReference>
<reference evidence="1 2" key="1">
    <citation type="submission" date="2023-05" db="EMBL/GenBank/DDBJ databases">
        <title>Streptantibioticus silvisoli sp. nov., acidotolerant actinomycetes 1 from pine litter.</title>
        <authorList>
            <person name="Swiecimska M."/>
            <person name="Golinska P."/>
            <person name="Sangal V."/>
            <person name="Wachnowicz B."/>
            <person name="Goodfellow M."/>
        </authorList>
    </citation>
    <scope>NUCLEOTIDE SEQUENCE [LARGE SCALE GENOMIC DNA]</scope>
    <source>
        <strain evidence="1 2">DSM 42109</strain>
    </source>
</reference>
<gene>
    <name evidence="1" type="ORF">NMN56_018630</name>
</gene>
<dbReference type="Gene3D" id="3.30.1780.10">
    <property type="entry name" value="ornithine cyclodeaminase, domain 1"/>
    <property type="match status" value="1"/>
</dbReference>
<dbReference type="InterPro" id="IPR036291">
    <property type="entry name" value="NAD(P)-bd_dom_sf"/>
</dbReference>
<evidence type="ECO:0000313" key="1">
    <source>
        <dbReference type="EMBL" id="MDJ1133945.1"/>
    </source>
</evidence>
<accession>A0ABT6ZY02</accession>
<dbReference type="EMBL" id="JANCPR020000017">
    <property type="protein sequence ID" value="MDJ1133945.1"/>
    <property type="molecule type" value="Genomic_DNA"/>
</dbReference>
<name>A0ABT6ZY02_9ACTN</name>
<proteinExistence type="predicted"/>
<dbReference type="InterPro" id="IPR023401">
    <property type="entry name" value="ODC_N"/>
</dbReference>
<organism evidence="1 2">
    <name type="scientific">Streptomyces iconiensis</name>
    <dbReference type="NCBI Taxonomy" id="1384038"/>
    <lineage>
        <taxon>Bacteria</taxon>
        <taxon>Bacillati</taxon>
        <taxon>Actinomycetota</taxon>
        <taxon>Actinomycetes</taxon>
        <taxon>Kitasatosporales</taxon>
        <taxon>Streptomycetaceae</taxon>
        <taxon>Streptomyces</taxon>
    </lineage>
</organism>
<comment type="caution">
    <text evidence="1">The sequence shown here is derived from an EMBL/GenBank/DDBJ whole genome shotgun (WGS) entry which is preliminary data.</text>
</comment>
<dbReference type="Gene3D" id="3.40.50.720">
    <property type="entry name" value="NAD(P)-binding Rossmann-like Domain"/>
    <property type="match status" value="1"/>
</dbReference>
<dbReference type="Pfam" id="PF02423">
    <property type="entry name" value="OCD_Mu_crystall"/>
    <property type="match status" value="1"/>
</dbReference>
<dbReference type="PANTHER" id="PTHR13812">
    <property type="entry name" value="KETIMINE REDUCTASE MU-CRYSTALLIN"/>
    <property type="match status" value="1"/>
</dbReference>
<dbReference type="InterPro" id="IPR003462">
    <property type="entry name" value="ODC_Mu_crystall"/>
</dbReference>
<sequence length="308" mass="31737">MPGLDLIDAPTLRRLLPVGEAVEALRTALRAGLDVTGTPPRSRVPLSAGQLLMMPAEFGQYAGVKIAGVVPGNPARGLPTITGSYLLLEAATLSPLAVLDGEALTLLRTSAVSALAADHLATPDAARLVLFGTGPQSYAHAVALAEVRALRSVAVVGRDPARVQALVTRCRDAGLPAAPGTVESVPGADLIACCTSSPEPLFDGRELAPHATVVAMGSHTPEEREVDSATAARSTVVVEDPATALREAGDIVIPLRQGELDTAELVPLADLVSGHHTVDPSRPRLFKGTGMAWQDLVIATAAHAASTR</sequence>
<dbReference type="Proteomes" id="UP001214441">
    <property type="component" value="Unassembled WGS sequence"/>
</dbReference>
<protein>
    <submittedName>
        <fullName evidence="1">Ornithine cyclodeaminase family protein</fullName>
    </submittedName>
</protein>
<dbReference type="PIRSF" id="PIRSF001439">
    <property type="entry name" value="CryM"/>
    <property type="match status" value="1"/>
</dbReference>
<keyword evidence="2" id="KW-1185">Reference proteome</keyword>
<dbReference type="SUPFAM" id="SSF51735">
    <property type="entry name" value="NAD(P)-binding Rossmann-fold domains"/>
    <property type="match status" value="1"/>
</dbReference>
<dbReference type="RefSeq" id="WP_274041644.1">
    <property type="nucleotide sequence ID" value="NZ_JANCPR020000017.1"/>
</dbReference>